<keyword evidence="3" id="KW-1185">Reference proteome</keyword>
<protein>
    <submittedName>
        <fullName evidence="2">Uncharacterized protein</fullName>
    </submittedName>
</protein>
<feature type="coiled-coil region" evidence="1">
    <location>
        <begin position="202"/>
        <end position="229"/>
    </location>
</feature>
<evidence type="ECO:0000256" key="1">
    <source>
        <dbReference type="SAM" id="Coils"/>
    </source>
</evidence>
<dbReference type="EMBL" id="MPUH01000034">
    <property type="protein sequence ID" value="OMJ93959.1"/>
    <property type="molecule type" value="Genomic_DNA"/>
</dbReference>
<evidence type="ECO:0000313" key="2">
    <source>
        <dbReference type="EMBL" id="OMJ93959.1"/>
    </source>
</evidence>
<dbReference type="AlphaFoldDB" id="A0A1R2CY62"/>
<feature type="coiled-coil region" evidence="1">
    <location>
        <begin position="151"/>
        <end position="178"/>
    </location>
</feature>
<dbReference type="Proteomes" id="UP000187209">
    <property type="component" value="Unassembled WGS sequence"/>
</dbReference>
<proteinExistence type="predicted"/>
<sequence>MLSTNDFSLKKFSDSFSPRIPETAQSGYMKLIRLISMTLQNIHEMTKTIIETSARPSARSSPTKSFQSIDKEKYLSFRNNPVYEQDRFQMPKFDGDIKDITEITYEIEDFERRILENLDMVKDVIRVYSGNMKVSNEDFRSGRIISKSMDIEIIQSEKNFLIKENDMLRQEMNQLKLNWSSELESARIQWNKGLDNMQMTYEANMKELINSHNIQIEELKHEHKEKYQNTHSTFKETENKYIEKIEAMNEDQAEMFKKFTNKINFLTSKNNEDNAFIDSIYNRIEDIFGKYDLIERYNEYTSLREKIICKLDDIAAVFEKNKGNLKKCTKSEAKASVSVLKEKLVENSVILKDFEEARSKLVKHFVDDSGKKIDVQYPLTTRY</sequence>
<accession>A0A1R2CY62</accession>
<gene>
    <name evidence="2" type="ORF">SteCoe_3021</name>
</gene>
<comment type="caution">
    <text evidence="2">The sequence shown here is derived from an EMBL/GenBank/DDBJ whole genome shotgun (WGS) entry which is preliminary data.</text>
</comment>
<keyword evidence="1" id="KW-0175">Coiled coil</keyword>
<organism evidence="2 3">
    <name type="scientific">Stentor coeruleus</name>
    <dbReference type="NCBI Taxonomy" id="5963"/>
    <lineage>
        <taxon>Eukaryota</taxon>
        <taxon>Sar</taxon>
        <taxon>Alveolata</taxon>
        <taxon>Ciliophora</taxon>
        <taxon>Postciliodesmatophora</taxon>
        <taxon>Heterotrichea</taxon>
        <taxon>Heterotrichida</taxon>
        <taxon>Stentoridae</taxon>
        <taxon>Stentor</taxon>
    </lineage>
</organism>
<name>A0A1R2CY62_9CILI</name>
<evidence type="ECO:0000313" key="3">
    <source>
        <dbReference type="Proteomes" id="UP000187209"/>
    </source>
</evidence>
<reference evidence="2 3" key="1">
    <citation type="submission" date="2016-11" db="EMBL/GenBank/DDBJ databases">
        <title>The macronuclear genome of Stentor coeruleus: a giant cell with tiny introns.</title>
        <authorList>
            <person name="Slabodnick M."/>
            <person name="Ruby J.G."/>
            <person name="Reiff S.B."/>
            <person name="Swart E.C."/>
            <person name="Gosai S."/>
            <person name="Prabakaran S."/>
            <person name="Witkowska E."/>
            <person name="Larue G.E."/>
            <person name="Fisher S."/>
            <person name="Freeman R.M."/>
            <person name="Gunawardena J."/>
            <person name="Chu W."/>
            <person name="Stover N.A."/>
            <person name="Gregory B.D."/>
            <person name="Nowacki M."/>
            <person name="Derisi J."/>
            <person name="Roy S.W."/>
            <person name="Marshall W.F."/>
            <person name="Sood P."/>
        </authorList>
    </citation>
    <scope>NUCLEOTIDE SEQUENCE [LARGE SCALE GENOMIC DNA]</scope>
    <source>
        <strain evidence="2">WM001</strain>
    </source>
</reference>